<evidence type="ECO:0000256" key="1">
    <source>
        <dbReference type="ARBA" id="ARBA00022737"/>
    </source>
</evidence>
<feature type="repeat" description="ANK" evidence="3">
    <location>
        <begin position="147"/>
        <end position="171"/>
    </location>
</feature>
<evidence type="ECO:0000256" key="2">
    <source>
        <dbReference type="ARBA" id="ARBA00023043"/>
    </source>
</evidence>
<dbReference type="PROSITE" id="PS50088">
    <property type="entry name" value="ANK_REPEAT"/>
    <property type="match status" value="4"/>
</dbReference>
<dbReference type="Proteomes" id="UP001152607">
    <property type="component" value="Unassembled WGS sequence"/>
</dbReference>
<evidence type="ECO:0000313" key="5">
    <source>
        <dbReference type="Proteomes" id="UP001152607"/>
    </source>
</evidence>
<dbReference type="Pfam" id="PF12796">
    <property type="entry name" value="Ank_2"/>
    <property type="match status" value="1"/>
</dbReference>
<name>A0A9W4XVA2_9PLEO</name>
<keyword evidence="5" id="KW-1185">Reference proteome</keyword>
<feature type="repeat" description="ANK" evidence="3">
    <location>
        <begin position="181"/>
        <end position="214"/>
    </location>
</feature>
<feature type="repeat" description="ANK" evidence="3">
    <location>
        <begin position="78"/>
        <end position="113"/>
    </location>
</feature>
<dbReference type="Pfam" id="PF00023">
    <property type="entry name" value="Ank"/>
    <property type="match status" value="2"/>
</dbReference>
<gene>
    <name evidence="4" type="ORF">PDIGIT_LOCUS7293</name>
</gene>
<proteinExistence type="predicted"/>
<dbReference type="AlphaFoldDB" id="A0A9W4XVA2"/>
<dbReference type="SMART" id="SM00248">
    <property type="entry name" value="ANK"/>
    <property type="match status" value="6"/>
</dbReference>
<dbReference type="GO" id="GO:0010468">
    <property type="term" value="P:regulation of gene expression"/>
    <property type="evidence" value="ECO:0007669"/>
    <property type="project" value="TreeGrafter"/>
</dbReference>
<comment type="caution">
    <text evidence="4">The sequence shown here is derived from an EMBL/GenBank/DDBJ whole genome shotgun (WGS) entry which is preliminary data.</text>
</comment>
<organism evidence="4 5">
    <name type="scientific">Periconia digitata</name>
    <dbReference type="NCBI Taxonomy" id="1303443"/>
    <lineage>
        <taxon>Eukaryota</taxon>
        <taxon>Fungi</taxon>
        <taxon>Dikarya</taxon>
        <taxon>Ascomycota</taxon>
        <taxon>Pezizomycotina</taxon>
        <taxon>Dothideomycetes</taxon>
        <taxon>Pleosporomycetidae</taxon>
        <taxon>Pleosporales</taxon>
        <taxon>Massarineae</taxon>
        <taxon>Periconiaceae</taxon>
        <taxon>Periconia</taxon>
    </lineage>
</organism>
<feature type="repeat" description="ANK" evidence="3">
    <location>
        <begin position="114"/>
        <end position="146"/>
    </location>
</feature>
<evidence type="ECO:0000256" key="3">
    <source>
        <dbReference type="PROSITE-ProRule" id="PRU00023"/>
    </source>
</evidence>
<evidence type="ECO:0000313" key="4">
    <source>
        <dbReference type="EMBL" id="CAI6334237.1"/>
    </source>
</evidence>
<keyword evidence="1" id="KW-0677">Repeat</keyword>
<dbReference type="InterPro" id="IPR002110">
    <property type="entry name" value="Ankyrin_rpt"/>
</dbReference>
<reference evidence="4" key="1">
    <citation type="submission" date="2023-01" db="EMBL/GenBank/DDBJ databases">
        <authorList>
            <person name="Van Ghelder C."/>
            <person name="Rancurel C."/>
        </authorList>
    </citation>
    <scope>NUCLEOTIDE SEQUENCE</scope>
    <source>
        <strain evidence="4">CNCM I-4278</strain>
    </source>
</reference>
<accession>A0A9W4XVA2</accession>
<sequence length="244" mass="25250">MQDTTKPNKYAIHEACREGHLQTVESLLSASPKLTLVTDPDSRLPLHWATTSASLAIATLLLQHTPSLDTHIDASDSSGWTALMIASSLPSSSGLPLASLLLSRGADPNAKSHGGQTALHFAASKANLDVIRALLDGGASARIRDRRGQLPLHRAAAVGSVPVLRELLGKGKSAVDVADADGMTALHHAVCEGHGDAALFLVVGGAADAGKRDGEGRTALECAPDAKTGEFLVRGAEREGVDLV</sequence>
<dbReference type="PANTHER" id="PTHR24124">
    <property type="entry name" value="ANKYRIN REPEAT FAMILY A"/>
    <property type="match status" value="1"/>
</dbReference>
<dbReference type="InterPro" id="IPR036770">
    <property type="entry name" value="Ankyrin_rpt-contain_sf"/>
</dbReference>
<dbReference type="EMBL" id="CAOQHR010000004">
    <property type="protein sequence ID" value="CAI6334237.1"/>
    <property type="molecule type" value="Genomic_DNA"/>
</dbReference>
<protein>
    <submittedName>
        <fullName evidence="4">Uncharacterized protein</fullName>
    </submittedName>
</protein>
<dbReference type="Gene3D" id="1.25.40.20">
    <property type="entry name" value="Ankyrin repeat-containing domain"/>
    <property type="match status" value="1"/>
</dbReference>
<dbReference type="OrthoDB" id="539213at2759"/>
<dbReference type="PANTHER" id="PTHR24124:SF14">
    <property type="entry name" value="CHROMOSOME UNDETERMINED SCAFFOLD_25, WHOLE GENOME SHOTGUN SEQUENCE"/>
    <property type="match status" value="1"/>
</dbReference>
<keyword evidence="2 3" id="KW-0040">ANK repeat</keyword>
<dbReference type="GO" id="GO:0005634">
    <property type="term" value="C:nucleus"/>
    <property type="evidence" value="ECO:0007669"/>
    <property type="project" value="TreeGrafter"/>
</dbReference>
<dbReference type="SUPFAM" id="SSF48403">
    <property type="entry name" value="Ankyrin repeat"/>
    <property type="match status" value="1"/>
</dbReference>
<dbReference type="PROSITE" id="PS50297">
    <property type="entry name" value="ANK_REP_REGION"/>
    <property type="match status" value="2"/>
</dbReference>